<evidence type="ECO:0000313" key="11">
    <source>
        <dbReference type="EMBL" id="ETT86775.1"/>
    </source>
</evidence>
<dbReference type="Proteomes" id="UP000019062">
    <property type="component" value="Unassembled WGS sequence"/>
</dbReference>
<dbReference type="Gene3D" id="2.30.30.40">
    <property type="entry name" value="SH3 Domains"/>
    <property type="match status" value="1"/>
</dbReference>
<evidence type="ECO:0000259" key="10">
    <source>
        <dbReference type="PROSITE" id="PS51781"/>
    </source>
</evidence>
<accession>W4F1W9</accession>
<organism evidence="11 12">
    <name type="scientific">Viridibacillus arenosi FSL R5-213</name>
    <dbReference type="NCBI Taxonomy" id="1227360"/>
    <lineage>
        <taxon>Bacteria</taxon>
        <taxon>Bacillati</taxon>
        <taxon>Bacillota</taxon>
        <taxon>Bacilli</taxon>
        <taxon>Bacillales</taxon>
        <taxon>Caryophanaceae</taxon>
        <taxon>Viridibacillus</taxon>
    </lineage>
</organism>
<keyword evidence="7 9" id="KW-0482">Metalloprotease</keyword>
<dbReference type="Pfam" id="PF08239">
    <property type="entry name" value="SH3_3"/>
    <property type="match status" value="1"/>
</dbReference>
<feature type="domain" description="SH3b" evidence="10">
    <location>
        <begin position="38"/>
        <end position="101"/>
    </location>
</feature>
<dbReference type="EMBL" id="ASQA01000013">
    <property type="protein sequence ID" value="ETT86775.1"/>
    <property type="molecule type" value="Genomic_DNA"/>
</dbReference>
<keyword evidence="4 9" id="KW-0378">Hydrolase</keyword>
<feature type="binding site" evidence="9">
    <location>
        <position position="200"/>
    </location>
    <ligand>
        <name>Zn(2+)</name>
        <dbReference type="ChEBI" id="CHEBI:29105"/>
        <note>catalytic</note>
    </ligand>
</feature>
<evidence type="ECO:0000256" key="1">
    <source>
        <dbReference type="ARBA" id="ARBA00001362"/>
    </source>
</evidence>
<keyword evidence="2 9" id="KW-0645">Protease</keyword>
<keyword evidence="6 9" id="KW-0224">Dipeptidase</keyword>
<dbReference type="eggNOG" id="COG2173">
    <property type="taxonomic scope" value="Bacteria"/>
</dbReference>
<evidence type="ECO:0000256" key="2">
    <source>
        <dbReference type="ARBA" id="ARBA00022670"/>
    </source>
</evidence>
<evidence type="ECO:0000256" key="5">
    <source>
        <dbReference type="ARBA" id="ARBA00022833"/>
    </source>
</evidence>
<keyword evidence="3 9" id="KW-0479">Metal-binding</keyword>
<evidence type="ECO:0000313" key="12">
    <source>
        <dbReference type="Proteomes" id="UP000019062"/>
    </source>
</evidence>
<dbReference type="PANTHER" id="PTHR43126:SF1">
    <property type="entry name" value="D-ALANYL-D-ALANINE DIPEPTIDASE"/>
    <property type="match status" value="1"/>
</dbReference>
<dbReference type="Pfam" id="PF01427">
    <property type="entry name" value="Peptidase_M15"/>
    <property type="match status" value="1"/>
</dbReference>
<feature type="binding site" evidence="9">
    <location>
        <position position="267"/>
    </location>
    <ligand>
        <name>Zn(2+)</name>
        <dbReference type="ChEBI" id="CHEBI:29105"/>
        <note>catalytic</note>
    </ligand>
</feature>
<dbReference type="SMART" id="SM00287">
    <property type="entry name" value="SH3b"/>
    <property type="match status" value="1"/>
</dbReference>
<keyword evidence="8" id="KW-0961">Cell wall biogenesis/degradation</keyword>
<evidence type="ECO:0000256" key="6">
    <source>
        <dbReference type="ARBA" id="ARBA00022997"/>
    </source>
</evidence>
<dbReference type="GO" id="GO:0006508">
    <property type="term" value="P:proteolysis"/>
    <property type="evidence" value="ECO:0007669"/>
    <property type="project" value="UniProtKB-KW"/>
</dbReference>
<feature type="binding site" evidence="9">
    <location>
        <position position="207"/>
    </location>
    <ligand>
        <name>Zn(2+)</name>
        <dbReference type="ChEBI" id="CHEBI:29105"/>
        <note>catalytic</note>
    </ligand>
</feature>
<name>W4F1W9_9BACL</name>
<comment type="similarity">
    <text evidence="9">Belongs to the peptidase M15D family.</text>
</comment>
<evidence type="ECO:0000256" key="9">
    <source>
        <dbReference type="HAMAP-Rule" id="MF_01924"/>
    </source>
</evidence>
<feature type="site" description="Transition state stabilizer" evidence="9">
    <location>
        <position position="173"/>
    </location>
</feature>
<keyword evidence="5 9" id="KW-0862">Zinc</keyword>
<dbReference type="GO" id="GO:0160237">
    <property type="term" value="F:D-Ala-D-Ala dipeptidase activity"/>
    <property type="evidence" value="ECO:0007669"/>
    <property type="project" value="UniProtKB-EC"/>
</dbReference>
<dbReference type="CDD" id="cd14840">
    <property type="entry name" value="D-Ala-D-Ala_dipeptidase_Aad"/>
    <property type="match status" value="1"/>
</dbReference>
<dbReference type="InterPro" id="IPR000755">
    <property type="entry name" value="A_A_dipeptidase"/>
</dbReference>
<dbReference type="AlphaFoldDB" id="W4F1W9"/>
<comment type="function">
    <text evidence="9">Catalyzes hydrolysis of the D-alanyl-D-alanine dipeptide.</text>
</comment>
<dbReference type="EC" id="3.4.13.22" evidence="9"/>
<dbReference type="GO" id="GO:0008237">
    <property type="term" value="F:metallopeptidase activity"/>
    <property type="evidence" value="ECO:0007669"/>
    <property type="project" value="UniProtKB-KW"/>
</dbReference>
<dbReference type="HAMAP" id="MF_01924">
    <property type="entry name" value="A_A_dipeptidase"/>
    <property type="match status" value="1"/>
</dbReference>
<comment type="caution">
    <text evidence="11">The sequence shown here is derived from an EMBL/GenBank/DDBJ whole genome shotgun (WGS) entry which is preliminary data.</text>
</comment>
<feature type="active site" description="Proton donor/acceptor" evidence="9">
    <location>
        <position position="264"/>
    </location>
</feature>
<comment type="cofactor">
    <cofactor evidence="9">
        <name>Zn(2+)</name>
        <dbReference type="ChEBI" id="CHEBI:29105"/>
    </cofactor>
    <text evidence="9">Binds 1 zinc ion per subunit.</text>
</comment>
<protein>
    <recommendedName>
        <fullName evidence="9">D-alanyl-D-alanine dipeptidase</fullName>
        <shortName evidence="9">D-Ala-D-Ala dipeptidase</shortName>
        <ecNumber evidence="9">3.4.13.22</ecNumber>
    </recommendedName>
</protein>
<dbReference type="SUPFAM" id="SSF55166">
    <property type="entry name" value="Hedgehog/DD-peptidase"/>
    <property type="match status" value="1"/>
</dbReference>
<evidence type="ECO:0000256" key="8">
    <source>
        <dbReference type="ARBA" id="ARBA00023316"/>
    </source>
</evidence>
<evidence type="ECO:0000256" key="3">
    <source>
        <dbReference type="ARBA" id="ARBA00022723"/>
    </source>
</evidence>
<comment type="catalytic activity">
    <reaction evidence="1 9">
        <text>D-alanyl-D-alanine + H2O = 2 D-alanine</text>
        <dbReference type="Rhea" id="RHEA:20661"/>
        <dbReference type="ChEBI" id="CHEBI:15377"/>
        <dbReference type="ChEBI" id="CHEBI:57416"/>
        <dbReference type="ChEBI" id="CHEBI:57822"/>
        <dbReference type="EC" id="3.4.13.22"/>
    </reaction>
</comment>
<evidence type="ECO:0000256" key="7">
    <source>
        <dbReference type="ARBA" id="ARBA00023049"/>
    </source>
</evidence>
<proteinExistence type="inferred from homology"/>
<dbReference type="PROSITE" id="PS51781">
    <property type="entry name" value="SH3B"/>
    <property type="match status" value="1"/>
</dbReference>
<dbReference type="PATRIC" id="fig|1227360.4.peg.1774"/>
<dbReference type="RefSeq" id="WP_051448654.1">
    <property type="nucleotide sequence ID" value="NZ_ASQA01000013.1"/>
</dbReference>
<dbReference type="GO" id="GO:0008270">
    <property type="term" value="F:zinc ion binding"/>
    <property type="evidence" value="ECO:0007669"/>
    <property type="project" value="UniProtKB-UniRule"/>
</dbReference>
<dbReference type="Gene3D" id="3.30.1380.10">
    <property type="match status" value="1"/>
</dbReference>
<dbReference type="InterPro" id="IPR009045">
    <property type="entry name" value="Zn_M74/Hedgehog-like"/>
</dbReference>
<sequence length="283" mass="31411">MNIKKIFIASSVLGILFTIGITGMSKTAAAQASPAEKSLNKTLKATTAVNMRKGVGTKYKKIMTVEKGLFVTASKYSKGWYKVSANGKTGWVSGKYLASAPANYKEAGLVELSEKEGFIIDLKYATKKNFMGYALYPKDSKALVAKSTAAKLKNANQLAHKKGYKIKIWDVYRPLSVQWEMYNKVQNHNYVANPALDSNHSKGVSVDVTLVDSKGKELKMPTKFDSFSIKAGRSYKGNSKTAQRNMDYLTKIMTQSGFKTINSEWWHYNDLSNTHPTLDVPTK</sequence>
<dbReference type="InterPro" id="IPR003646">
    <property type="entry name" value="SH3-like_bac-type"/>
</dbReference>
<evidence type="ECO:0000256" key="4">
    <source>
        <dbReference type="ARBA" id="ARBA00022801"/>
    </source>
</evidence>
<dbReference type="GO" id="GO:0071555">
    <property type="term" value="P:cell wall organization"/>
    <property type="evidence" value="ECO:0007669"/>
    <property type="project" value="UniProtKB-KW"/>
</dbReference>
<reference evidence="11 12" key="1">
    <citation type="journal article" date="2014" name="BMC Genomics">
        <title>Genomic comparison of sporeforming bacilli isolated from milk.</title>
        <authorList>
            <person name="Moreno Switt A.I."/>
            <person name="Andrus A.D."/>
            <person name="Ranieri M.L."/>
            <person name="Orsi R.H."/>
            <person name="Ivy R."/>
            <person name="den Bakker H.C."/>
            <person name="Martin N.H."/>
            <person name="Wiedmann M."/>
            <person name="Boor K.J."/>
        </authorList>
    </citation>
    <scope>NUCLEOTIDE SEQUENCE [LARGE SCALE GENOMIC DNA]</scope>
    <source>
        <strain evidence="11 12">FSL R5-213</strain>
    </source>
</reference>
<gene>
    <name evidence="11" type="ORF">C176_08682</name>
</gene>
<keyword evidence="12" id="KW-1185">Reference proteome</keyword>
<dbReference type="PANTHER" id="PTHR43126">
    <property type="entry name" value="D-ALANYL-D-ALANINE DIPEPTIDASE"/>
    <property type="match status" value="1"/>
</dbReference>